<accession>A0A1G4J1I7</accession>
<keyword evidence="8" id="KW-0234">DNA repair</keyword>
<dbReference type="Pfam" id="PF06420">
    <property type="entry name" value="Mgm101p"/>
    <property type="match status" value="1"/>
</dbReference>
<keyword evidence="5" id="KW-0809">Transit peptide</keyword>
<dbReference type="PANTHER" id="PTHR31404">
    <property type="entry name" value="MITOCHONDRIAL GENOME MAINTENANCE PROTEIN MGM101"/>
    <property type="match status" value="1"/>
</dbReference>
<evidence type="ECO:0000256" key="3">
    <source>
        <dbReference type="ARBA" id="ARBA00013628"/>
    </source>
</evidence>
<evidence type="ECO:0000313" key="11">
    <source>
        <dbReference type="EMBL" id="SCU83500.1"/>
    </source>
</evidence>
<gene>
    <name evidence="11" type="ORF">LAMI_0C03466G</name>
</gene>
<dbReference type="EMBL" id="LT598466">
    <property type="protein sequence ID" value="SCU83500.1"/>
    <property type="molecule type" value="Genomic_DNA"/>
</dbReference>
<dbReference type="STRING" id="1230905.A0A1G4J1I7"/>
<dbReference type="GO" id="GO:0000262">
    <property type="term" value="C:mitochondrial chromosome"/>
    <property type="evidence" value="ECO:0007669"/>
    <property type="project" value="InterPro"/>
</dbReference>
<evidence type="ECO:0000256" key="10">
    <source>
        <dbReference type="SAM" id="MobiDB-lite"/>
    </source>
</evidence>
<evidence type="ECO:0000256" key="6">
    <source>
        <dbReference type="ARBA" id="ARBA00023125"/>
    </source>
</evidence>
<evidence type="ECO:0000256" key="5">
    <source>
        <dbReference type="ARBA" id="ARBA00022946"/>
    </source>
</evidence>
<keyword evidence="9" id="KW-1135">Mitochondrion nucleoid</keyword>
<evidence type="ECO:0000256" key="1">
    <source>
        <dbReference type="ARBA" id="ARBA00004436"/>
    </source>
</evidence>
<evidence type="ECO:0000313" key="12">
    <source>
        <dbReference type="Proteomes" id="UP000191024"/>
    </source>
</evidence>
<feature type="region of interest" description="Disordered" evidence="10">
    <location>
        <begin position="44"/>
        <end position="86"/>
    </location>
</feature>
<comment type="similarity">
    <text evidence="2">Belongs to the MGM101 family.</text>
</comment>
<proteinExistence type="inferred from homology"/>
<dbReference type="InterPro" id="IPR009446">
    <property type="entry name" value="Mgm101"/>
</dbReference>
<keyword evidence="4" id="KW-0227">DNA damage</keyword>
<dbReference type="GO" id="GO:0036297">
    <property type="term" value="P:interstrand cross-link repair"/>
    <property type="evidence" value="ECO:0007669"/>
    <property type="project" value="TreeGrafter"/>
</dbReference>
<name>A0A1G4J1I7_9SACH</name>
<evidence type="ECO:0000256" key="4">
    <source>
        <dbReference type="ARBA" id="ARBA00022763"/>
    </source>
</evidence>
<dbReference type="AlphaFoldDB" id="A0A1G4J1I7"/>
<evidence type="ECO:0000256" key="7">
    <source>
        <dbReference type="ARBA" id="ARBA00023128"/>
    </source>
</evidence>
<keyword evidence="12" id="KW-1185">Reference proteome</keyword>
<organism evidence="11 12">
    <name type="scientific">Lachancea mirantina</name>
    <dbReference type="NCBI Taxonomy" id="1230905"/>
    <lineage>
        <taxon>Eukaryota</taxon>
        <taxon>Fungi</taxon>
        <taxon>Dikarya</taxon>
        <taxon>Ascomycota</taxon>
        <taxon>Saccharomycotina</taxon>
        <taxon>Saccharomycetes</taxon>
        <taxon>Saccharomycetales</taxon>
        <taxon>Saccharomycetaceae</taxon>
        <taxon>Lachancea</taxon>
    </lineage>
</organism>
<evidence type="ECO:0000256" key="2">
    <source>
        <dbReference type="ARBA" id="ARBA00007053"/>
    </source>
</evidence>
<keyword evidence="6" id="KW-0238">DNA-binding</keyword>
<evidence type="ECO:0000256" key="8">
    <source>
        <dbReference type="ARBA" id="ARBA00023204"/>
    </source>
</evidence>
<dbReference type="GO" id="GO:0003697">
    <property type="term" value="F:single-stranded DNA binding"/>
    <property type="evidence" value="ECO:0007669"/>
    <property type="project" value="InterPro"/>
</dbReference>
<protein>
    <recommendedName>
        <fullName evidence="3">Mitochondrial genome maintenance protein MGM101</fullName>
    </recommendedName>
</protein>
<dbReference type="PANTHER" id="PTHR31404:SF0">
    <property type="entry name" value="MITOCHONDRIAL GENOME MAINTENANCE PROTEIN MGM101"/>
    <property type="match status" value="1"/>
</dbReference>
<reference evidence="12" key="1">
    <citation type="submission" date="2016-03" db="EMBL/GenBank/DDBJ databases">
        <authorList>
            <person name="Devillers H."/>
        </authorList>
    </citation>
    <scope>NUCLEOTIDE SEQUENCE [LARGE SCALE GENOMIC DNA]</scope>
</reference>
<evidence type="ECO:0000256" key="9">
    <source>
        <dbReference type="ARBA" id="ARBA00023271"/>
    </source>
</evidence>
<dbReference type="GO" id="GO:0000725">
    <property type="term" value="P:recombinational repair"/>
    <property type="evidence" value="ECO:0007669"/>
    <property type="project" value="TreeGrafter"/>
</dbReference>
<comment type="subcellular location">
    <subcellularLocation>
        <location evidence="1">Mitochondrion matrix</location>
        <location evidence="1">Mitochondrion nucleoid</location>
    </subcellularLocation>
</comment>
<dbReference type="OrthoDB" id="17164at2759"/>
<keyword evidence="7" id="KW-0496">Mitochondrion</keyword>
<dbReference type="Proteomes" id="UP000191024">
    <property type="component" value="Chromosome C"/>
</dbReference>
<sequence length="264" mass="29140">MLFRSRSTVALMARRYAGTVVKRVSVPRPNGVPSGEVAFELSSTSNDAGTAVSKPKSQSLASSLKGRTLELQGSRNEASEASEASEINGGTAGINWAVSFHGLGSRPFDDKIQQELAKPLAPADIEVKPDGLVYLPEIKYRRILNRAFGAGGWGLVPRSETIVTDRLVTREYALICQGRLVSLARGEQEYFNETGIPTATEGCKSNALMRCCKDLGIGSELWDPVFIKAFKKENCTEKFVEHVVNKKKKKIWLRKDREVEYPFK</sequence>